<keyword evidence="2" id="KW-1185">Reference proteome</keyword>
<sequence length="62" mass="7119">MARQCYINNLKVSTKPSKEGNISTHIEFLTEVELNLRPLVDQGAEPIEKLEYIPLTDENHHT</sequence>
<evidence type="ECO:0000313" key="2">
    <source>
        <dbReference type="Proteomes" id="UP000257109"/>
    </source>
</evidence>
<comment type="caution">
    <text evidence="1">The sequence shown here is derived from an EMBL/GenBank/DDBJ whole genome shotgun (WGS) entry which is preliminary data.</text>
</comment>
<accession>A0A371FAF9</accession>
<organism evidence="1 2">
    <name type="scientific">Mucuna pruriens</name>
    <name type="common">Velvet bean</name>
    <name type="synonym">Dolichos pruriens</name>
    <dbReference type="NCBI Taxonomy" id="157652"/>
    <lineage>
        <taxon>Eukaryota</taxon>
        <taxon>Viridiplantae</taxon>
        <taxon>Streptophyta</taxon>
        <taxon>Embryophyta</taxon>
        <taxon>Tracheophyta</taxon>
        <taxon>Spermatophyta</taxon>
        <taxon>Magnoliopsida</taxon>
        <taxon>eudicotyledons</taxon>
        <taxon>Gunneridae</taxon>
        <taxon>Pentapetalae</taxon>
        <taxon>rosids</taxon>
        <taxon>fabids</taxon>
        <taxon>Fabales</taxon>
        <taxon>Fabaceae</taxon>
        <taxon>Papilionoideae</taxon>
        <taxon>50 kb inversion clade</taxon>
        <taxon>NPAAA clade</taxon>
        <taxon>indigoferoid/millettioid clade</taxon>
        <taxon>Phaseoleae</taxon>
        <taxon>Mucuna</taxon>
    </lineage>
</organism>
<feature type="non-terminal residue" evidence="1">
    <location>
        <position position="1"/>
    </location>
</feature>
<gene>
    <name evidence="1" type="ORF">CR513_44861</name>
</gene>
<dbReference type="AlphaFoldDB" id="A0A371FAF9"/>
<name>A0A371FAF9_MUCPR</name>
<protein>
    <submittedName>
        <fullName evidence="1">Uncharacterized protein</fullName>
    </submittedName>
</protein>
<reference evidence="1" key="1">
    <citation type="submission" date="2018-05" db="EMBL/GenBank/DDBJ databases">
        <title>Draft genome of Mucuna pruriens seed.</title>
        <authorList>
            <person name="Nnadi N.E."/>
            <person name="Vos R."/>
            <person name="Hasami M.H."/>
            <person name="Devisetty U.K."/>
            <person name="Aguiy J.C."/>
        </authorList>
    </citation>
    <scope>NUCLEOTIDE SEQUENCE [LARGE SCALE GENOMIC DNA]</scope>
    <source>
        <strain evidence="1">JCA_2017</strain>
    </source>
</reference>
<dbReference type="EMBL" id="QJKJ01009884">
    <property type="protein sequence ID" value="RDX75275.1"/>
    <property type="molecule type" value="Genomic_DNA"/>
</dbReference>
<evidence type="ECO:0000313" key="1">
    <source>
        <dbReference type="EMBL" id="RDX75275.1"/>
    </source>
</evidence>
<dbReference type="Proteomes" id="UP000257109">
    <property type="component" value="Unassembled WGS sequence"/>
</dbReference>
<proteinExistence type="predicted"/>